<feature type="compositionally biased region" description="Low complexity" evidence="1">
    <location>
        <begin position="101"/>
        <end position="111"/>
    </location>
</feature>
<protein>
    <submittedName>
        <fullName evidence="3">Nitroreductase family protein</fullName>
    </submittedName>
</protein>
<evidence type="ECO:0000313" key="3">
    <source>
        <dbReference type="EMBL" id="MEV4684648.1"/>
    </source>
</evidence>
<proteinExistence type="predicted"/>
<reference evidence="3 4" key="1">
    <citation type="submission" date="2024-06" db="EMBL/GenBank/DDBJ databases">
        <title>The Natural Products Discovery Center: Release of the First 8490 Sequenced Strains for Exploring Actinobacteria Biosynthetic Diversity.</title>
        <authorList>
            <person name="Kalkreuter E."/>
            <person name="Kautsar S.A."/>
            <person name="Yang D."/>
            <person name="Bader C.D."/>
            <person name="Teijaro C.N."/>
            <person name="Fluegel L."/>
            <person name="Davis C.M."/>
            <person name="Simpson J.R."/>
            <person name="Lauterbach L."/>
            <person name="Steele A.D."/>
            <person name="Gui C."/>
            <person name="Meng S."/>
            <person name="Li G."/>
            <person name="Viehrig K."/>
            <person name="Ye F."/>
            <person name="Su P."/>
            <person name="Kiefer A.F."/>
            <person name="Nichols A."/>
            <person name="Cepeda A.J."/>
            <person name="Yan W."/>
            <person name="Fan B."/>
            <person name="Jiang Y."/>
            <person name="Adhikari A."/>
            <person name="Zheng C.-J."/>
            <person name="Schuster L."/>
            <person name="Cowan T.M."/>
            <person name="Smanski M.J."/>
            <person name="Chevrette M.G."/>
            <person name="De Carvalho L.P.S."/>
            <person name="Shen B."/>
        </authorList>
    </citation>
    <scope>NUCLEOTIDE SEQUENCE [LARGE SCALE GENOMIC DNA]</scope>
    <source>
        <strain evidence="3 4">NPDC049344</strain>
    </source>
</reference>
<dbReference type="RefSeq" id="WP_364599719.1">
    <property type="nucleotide sequence ID" value="NZ_JBFAQK010000056.1"/>
</dbReference>
<feature type="region of interest" description="Disordered" evidence="1">
    <location>
        <begin position="1"/>
        <end position="75"/>
    </location>
</feature>
<dbReference type="Proteomes" id="UP001552521">
    <property type="component" value="Unassembled WGS sequence"/>
</dbReference>
<feature type="region of interest" description="Disordered" evidence="1">
    <location>
        <begin position="87"/>
        <end position="183"/>
    </location>
</feature>
<evidence type="ECO:0000256" key="1">
    <source>
        <dbReference type="SAM" id="MobiDB-lite"/>
    </source>
</evidence>
<evidence type="ECO:0000259" key="2">
    <source>
        <dbReference type="Pfam" id="PF00881"/>
    </source>
</evidence>
<dbReference type="Pfam" id="PF00881">
    <property type="entry name" value="Nitroreductase"/>
    <property type="match status" value="1"/>
</dbReference>
<comment type="caution">
    <text evidence="3">The sequence shown here is derived from an EMBL/GenBank/DDBJ whole genome shotgun (WGS) entry which is preliminary data.</text>
</comment>
<dbReference type="EMBL" id="JBFAQK010000056">
    <property type="protein sequence ID" value="MEV4684648.1"/>
    <property type="molecule type" value="Genomic_DNA"/>
</dbReference>
<keyword evidence="4" id="KW-1185">Reference proteome</keyword>
<organism evidence="3 4">
    <name type="scientific">Streptomyces kurssanovii</name>
    <dbReference type="NCBI Taxonomy" id="67312"/>
    <lineage>
        <taxon>Bacteria</taxon>
        <taxon>Bacillati</taxon>
        <taxon>Actinomycetota</taxon>
        <taxon>Actinomycetes</taxon>
        <taxon>Kitasatosporales</taxon>
        <taxon>Streptomycetaceae</taxon>
        <taxon>Streptomyces</taxon>
    </lineage>
</organism>
<dbReference type="Gene3D" id="3.40.109.10">
    <property type="entry name" value="NADH Oxidase"/>
    <property type="match status" value="1"/>
</dbReference>
<evidence type="ECO:0000313" key="4">
    <source>
        <dbReference type="Proteomes" id="UP001552521"/>
    </source>
</evidence>
<feature type="compositionally biased region" description="Pro residues" evidence="1">
    <location>
        <begin position="55"/>
        <end position="69"/>
    </location>
</feature>
<dbReference type="InterPro" id="IPR000415">
    <property type="entry name" value="Nitroreductase-like"/>
</dbReference>
<dbReference type="InterPro" id="IPR029479">
    <property type="entry name" value="Nitroreductase"/>
</dbReference>
<dbReference type="SUPFAM" id="SSF55469">
    <property type="entry name" value="FMN-dependent nitroreductase-like"/>
    <property type="match status" value="1"/>
</dbReference>
<sequence length="592" mass="61488">MTAPTAPRSGPATGRGCPVDLPGPEGDNSIAREPLWYAYGAGDDEPAAPDWTWTPEPPPDAHVPPPPPRGRAARTTLPLGTVDLLARMPFPRVPGPTDPDPVSGGPRSAAGPPAPGGSGVAGGLSAPGRPGAGTRATGREGPGRAGGASVAGGSRSANDTSLSGGSPATYPLGRSADGPQVTDPLGRALVAAFGPQRREPENPYNDHRSYASPRCLFPVHAFVDGGGEEPWRLLEPDLHALTGAPGPGPGRRIALTGRYTAVPSAYKWFRGSLVAIELGIVLRALSIGLELFGQPARLRLPDQDAHAVLDGIGLDPAWEWSLPFVLDVGDPPPAPAAGTAPDPVPSDVARRDPALADLVRVNRSQTYAGDAVPLTTAVPAGLPASQRTPDWAELLWQRHSGRMPRALHGMTGRRRRVPAEALDTALRWLAVPPPGPELAAAFDAVRITVVTQGVDGHEDGVHRAEAGTAGLFRRDAEAPALLEEHYGYGVSPVNGCGIRNAPMTVFLSVRPRELFARLGPAGWGAAQHACGWAVHGLCLSAAASGLFARPVRAFKEIPVQRVLGLDEDETIVLSAVVGVPQDTGGALLDLRL</sequence>
<feature type="compositionally biased region" description="Low complexity" evidence="1">
    <location>
        <begin position="123"/>
        <end position="136"/>
    </location>
</feature>
<name>A0ABV3I2X3_9ACTN</name>
<feature type="domain" description="Nitroreductase" evidence="2">
    <location>
        <begin position="468"/>
        <end position="578"/>
    </location>
</feature>
<accession>A0ABV3I2X3</accession>
<gene>
    <name evidence="3" type="ORF">AB0K36_28195</name>
</gene>